<evidence type="ECO:0000313" key="10">
    <source>
        <dbReference type="EMBL" id="CBI02515.1"/>
    </source>
</evidence>
<reference evidence="10" key="1">
    <citation type="submission" date="2009-10" db="EMBL/GenBank/DDBJ databases">
        <title>Diversity of trophic interactions inside an arsenic-rich microbial ecosystem.</title>
        <authorList>
            <person name="Bertin P.N."/>
            <person name="Heinrich-Salmeron A."/>
            <person name="Pelletier E."/>
            <person name="Goulhen-Chollet F."/>
            <person name="Arsene-Ploetze F."/>
            <person name="Gallien S."/>
            <person name="Calteau A."/>
            <person name="Vallenet D."/>
            <person name="Casiot C."/>
            <person name="Chane-Woon-Ming B."/>
            <person name="Giloteaux L."/>
            <person name="Barakat M."/>
            <person name="Bonnefoy V."/>
            <person name="Bruneel O."/>
            <person name="Chandler M."/>
            <person name="Cleiss J."/>
            <person name="Duran R."/>
            <person name="Elbaz-Poulichet F."/>
            <person name="Fonknechten N."/>
            <person name="Lauga B."/>
            <person name="Mornico D."/>
            <person name="Ortet P."/>
            <person name="Schaeffer C."/>
            <person name="Siguier P."/>
            <person name="Alexander Thil Smith A."/>
            <person name="Van Dorsselaer A."/>
            <person name="Weissenbach J."/>
            <person name="Medigue C."/>
            <person name="Le Paslier D."/>
        </authorList>
    </citation>
    <scope>NUCLEOTIDE SEQUENCE</scope>
</reference>
<dbReference type="EMBL" id="CABO01000038">
    <property type="protein sequence ID" value="CBI02515.1"/>
    <property type="molecule type" value="Genomic_DNA"/>
</dbReference>
<keyword evidence="1" id="KW-0808">Transferase</keyword>
<dbReference type="SUPFAM" id="SSF81301">
    <property type="entry name" value="Nucleotidyltransferase"/>
    <property type="match status" value="1"/>
</dbReference>
<keyword evidence="8" id="KW-0694">RNA-binding</keyword>
<comment type="caution">
    <text evidence="10">The sequence shown here is derived from an EMBL/GenBank/DDBJ whole genome shotgun (WGS) entry which is preliminary data.</text>
</comment>
<name>E6Q5P4_9ZZZZ</name>
<dbReference type="PANTHER" id="PTHR47545:SF1">
    <property type="entry name" value="MULTIFUNCTIONAL CCA PROTEIN"/>
    <property type="match status" value="1"/>
</dbReference>
<evidence type="ECO:0000256" key="3">
    <source>
        <dbReference type="ARBA" id="ARBA00022695"/>
    </source>
</evidence>
<dbReference type="GO" id="GO:0003723">
    <property type="term" value="F:RNA binding"/>
    <property type="evidence" value="ECO:0007669"/>
    <property type="project" value="UniProtKB-KW"/>
</dbReference>
<organism evidence="10">
    <name type="scientific">mine drainage metagenome</name>
    <dbReference type="NCBI Taxonomy" id="410659"/>
    <lineage>
        <taxon>unclassified sequences</taxon>
        <taxon>metagenomes</taxon>
        <taxon>ecological metagenomes</taxon>
    </lineage>
</organism>
<dbReference type="GO" id="GO:0005524">
    <property type="term" value="F:ATP binding"/>
    <property type="evidence" value="ECO:0007669"/>
    <property type="project" value="UniProtKB-KW"/>
</dbReference>
<feature type="domain" description="Poly A polymerase head" evidence="9">
    <location>
        <begin position="45"/>
        <end position="164"/>
    </location>
</feature>
<keyword evidence="5" id="KW-0547">Nucleotide-binding</keyword>
<evidence type="ECO:0000256" key="1">
    <source>
        <dbReference type="ARBA" id="ARBA00022679"/>
    </source>
</evidence>
<evidence type="ECO:0000256" key="4">
    <source>
        <dbReference type="ARBA" id="ARBA00022723"/>
    </source>
</evidence>
<evidence type="ECO:0000256" key="8">
    <source>
        <dbReference type="ARBA" id="ARBA00022884"/>
    </source>
</evidence>
<dbReference type="GO" id="GO:0046872">
    <property type="term" value="F:metal ion binding"/>
    <property type="evidence" value="ECO:0007669"/>
    <property type="project" value="UniProtKB-KW"/>
</dbReference>
<dbReference type="GO" id="GO:0008033">
    <property type="term" value="P:tRNA processing"/>
    <property type="evidence" value="ECO:0007669"/>
    <property type="project" value="UniProtKB-KW"/>
</dbReference>
<keyword evidence="7" id="KW-0460">Magnesium</keyword>
<proteinExistence type="predicted"/>
<keyword evidence="6" id="KW-0067">ATP-binding</keyword>
<keyword evidence="4" id="KW-0479">Metal-binding</keyword>
<evidence type="ECO:0000259" key="9">
    <source>
        <dbReference type="Pfam" id="PF01743"/>
    </source>
</evidence>
<keyword evidence="2" id="KW-0819">tRNA processing</keyword>
<dbReference type="PANTHER" id="PTHR47545">
    <property type="entry name" value="MULTIFUNCTIONAL CCA PROTEIN"/>
    <property type="match status" value="1"/>
</dbReference>
<accession>E6Q5P4</accession>
<dbReference type="Pfam" id="PF01743">
    <property type="entry name" value="PolyA_pol"/>
    <property type="match status" value="1"/>
</dbReference>
<protein>
    <recommendedName>
        <fullName evidence="9">Poly A polymerase head domain-containing protein</fullName>
    </recommendedName>
</protein>
<dbReference type="InterPro" id="IPR050124">
    <property type="entry name" value="tRNA_CCA-adding_enzyme"/>
</dbReference>
<evidence type="ECO:0000256" key="6">
    <source>
        <dbReference type="ARBA" id="ARBA00022840"/>
    </source>
</evidence>
<evidence type="ECO:0000256" key="7">
    <source>
        <dbReference type="ARBA" id="ARBA00022842"/>
    </source>
</evidence>
<dbReference type="Gene3D" id="3.30.460.10">
    <property type="entry name" value="Beta Polymerase, domain 2"/>
    <property type="match status" value="1"/>
</dbReference>
<dbReference type="InterPro" id="IPR002646">
    <property type="entry name" value="PolA_pol_head_dom"/>
</dbReference>
<keyword evidence="3" id="KW-0548">Nucleotidyltransferase</keyword>
<gene>
    <name evidence="10" type="ORF">CARN4_1177</name>
</gene>
<dbReference type="InterPro" id="IPR043519">
    <property type="entry name" value="NT_sf"/>
</dbReference>
<sequence>MRVTTGPYAHDLSRTLIEQVFAALRRWPSFQAFATQLEAFEKFECFLVGGAIRNIALGCSAPKDFDFIFVGEEADDVIAALSRAGNVVRGSLGSPCWIGKRHDKQSADLISITSFDQGFGSCNTVLCALSQFDFTGNALALNLGEGTLLNPYYGYEDLRRKKMRVMRFDYPDEPIRPHIALTWRAAVWFRILHYAAKLNLEIEPATLDWLVANEDCFKQYEKYCQVFPPPNVRLFKYLASQVS</sequence>
<dbReference type="AlphaFoldDB" id="E6Q5P4"/>
<dbReference type="GO" id="GO:0016779">
    <property type="term" value="F:nucleotidyltransferase activity"/>
    <property type="evidence" value="ECO:0007669"/>
    <property type="project" value="UniProtKB-KW"/>
</dbReference>
<evidence type="ECO:0000256" key="2">
    <source>
        <dbReference type="ARBA" id="ARBA00022694"/>
    </source>
</evidence>
<evidence type="ECO:0000256" key="5">
    <source>
        <dbReference type="ARBA" id="ARBA00022741"/>
    </source>
</evidence>